<dbReference type="OrthoDB" id="9778569at2"/>
<sequence>MQTPRPQKLVIAISSRALFDLAESHQVFESEGLQAYSEYQIANEDNILAPGEAFGMVKKFLRINERLDTQRVEVILLSRNSADTGLRVFNSINHYGLDITRAAFTGGSSPYRYILPFNAHLFLSTDADDVAHALEHGVAAATLMTTSKPASENEQLRFAFDGDAVIFSDEAEQVYKAQGLAAFAQSERDAAKTPLSGGPFKSFLAALHGLQDEFKGQECPIRTALVTARSAPAHERVIRTLRAWNIRIDESLFLGGLSKGAFLKAYGADVFFDDQQINCESASGHVATGHVPHGIANRPALVGSNGEKSELNTDNQQNHS</sequence>
<evidence type="ECO:0000313" key="3">
    <source>
        <dbReference type="Proteomes" id="UP000009080"/>
    </source>
</evidence>
<reference evidence="2 3" key="1">
    <citation type="journal article" date="2009" name="PLoS ONE">
        <title>The complete genome of Teredinibacter turnerae T7901: an intracellular endosymbiont of marine wood-boring bivalves (shipworms).</title>
        <authorList>
            <person name="Yang J.C."/>
            <person name="Madupu R."/>
            <person name="Durkin A.S."/>
            <person name="Ekborg N.A."/>
            <person name="Pedamallu C.S."/>
            <person name="Hostetler J.B."/>
            <person name="Radune D."/>
            <person name="Toms B.S."/>
            <person name="Henrissat B."/>
            <person name="Coutinho P.M."/>
            <person name="Schwarz S."/>
            <person name="Field L."/>
            <person name="Trindade-Silva A.E."/>
            <person name="Soares C.A.G."/>
            <person name="Elshahawi S."/>
            <person name="Hanora A."/>
            <person name="Schmidt E.W."/>
            <person name="Haygood M.G."/>
            <person name="Posfai J."/>
            <person name="Benner J."/>
            <person name="Madinger C."/>
            <person name="Nove J."/>
            <person name="Anton B."/>
            <person name="Chaudhary K."/>
            <person name="Foster J."/>
            <person name="Holman A."/>
            <person name="Kumar S."/>
            <person name="Lessard P.A."/>
            <person name="Luyten Y.A."/>
            <person name="Slatko B."/>
            <person name="Wood N."/>
            <person name="Wu B."/>
            <person name="Teplitski M."/>
            <person name="Mougous J.D."/>
            <person name="Ward N."/>
            <person name="Eisen J.A."/>
            <person name="Badger J.H."/>
            <person name="Distel D.L."/>
        </authorList>
    </citation>
    <scope>NUCLEOTIDE SEQUENCE [LARGE SCALE GENOMIC DNA]</scope>
    <source>
        <strain evidence="3">ATCC 39867 / T7901</strain>
    </source>
</reference>
<dbReference type="GO" id="GO:0000287">
    <property type="term" value="F:magnesium ion binding"/>
    <property type="evidence" value="ECO:0007669"/>
    <property type="project" value="InterPro"/>
</dbReference>
<dbReference type="Proteomes" id="UP000009080">
    <property type="component" value="Chromosome"/>
</dbReference>
<dbReference type="HOGENOM" id="CLU_060123_0_0_6"/>
<dbReference type="EMBL" id="CP001614">
    <property type="protein sequence ID" value="ACR12365.1"/>
    <property type="molecule type" value="Genomic_DNA"/>
</dbReference>
<dbReference type="Pfam" id="PF06189">
    <property type="entry name" value="5-nucleotidase"/>
    <property type="match status" value="1"/>
</dbReference>
<dbReference type="GO" id="GO:0005737">
    <property type="term" value="C:cytoplasm"/>
    <property type="evidence" value="ECO:0007669"/>
    <property type="project" value="InterPro"/>
</dbReference>
<protein>
    <submittedName>
        <fullName evidence="2">5'-nucleotidase</fullName>
        <ecNumber evidence="2">3.1.3.5</ecNumber>
    </submittedName>
</protein>
<dbReference type="GO" id="GO:0000166">
    <property type="term" value="F:nucleotide binding"/>
    <property type="evidence" value="ECO:0007669"/>
    <property type="project" value="InterPro"/>
</dbReference>
<gene>
    <name evidence="2" type="ordered locus">TERTU_1740</name>
</gene>
<dbReference type="PANTHER" id="PTHR31367">
    <property type="entry name" value="CYTOSOLIC 5'-NUCLEOTIDASE 1 FAMILY MEMBER"/>
    <property type="match status" value="1"/>
</dbReference>
<dbReference type="GO" id="GO:0009117">
    <property type="term" value="P:nucleotide metabolic process"/>
    <property type="evidence" value="ECO:0007669"/>
    <property type="project" value="InterPro"/>
</dbReference>
<keyword evidence="3" id="KW-1185">Reference proteome</keyword>
<proteinExistence type="predicted"/>
<dbReference type="GO" id="GO:0008253">
    <property type="term" value="F:5'-nucleotidase activity"/>
    <property type="evidence" value="ECO:0007669"/>
    <property type="project" value="UniProtKB-EC"/>
</dbReference>
<dbReference type="eggNOG" id="ENOG502Z7TB">
    <property type="taxonomic scope" value="Bacteria"/>
</dbReference>
<evidence type="ECO:0000313" key="2">
    <source>
        <dbReference type="EMBL" id="ACR12365.1"/>
    </source>
</evidence>
<dbReference type="InterPro" id="IPR010394">
    <property type="entry name" value="5-nucleotidase"/>
</dbReference>
<keyword evidence="2" id="KW-0378">Hydrolase</keyword>
<dbReference type="PANTHER" id="PTHR31367:SF5">
    <property type="entry name" value="CYTOSOLIC 5'-NUCLEOTIDASE 1A"/>
    <property type="match status" value="1"/>
</dbReference>
<accession>C5BU77</accession>
<evidence type="ECO:0000256" key="1">
    <source>
        <dbReference type="SAM" id="MobiDB-lite"/>
    </source>
</evidence>
<dbReference type="STRING" id="377629.TERTU_1740"/>
<dbReference type="EC" id="3.1.3.5" evidence="2"/>
<name>C5BU77_TERTT</name>
<dbReference type="RefSeq" id="WP_015818477.1">
    <property type="nucleotide sequence ID" value="NC_012997.1"/>
</dbReference>
<feature type="region of interest" description="Disordered" evidence="1">
    <location>
        <begin position="295"/>
        <end position="320"/>
    </location>
</feature>
<dbReference type="KEGG" id="ttu:TERTU_1740"/>
<dbReference type="AlphaFoldDB" id="C5BU77"/>
<organism evidence="2 3">
    <name type="scientific">Teredinibacter turnerae (strain ATCC 39867 / T7901)</name>
    <dbReference type="NCBI Taxonomy" id="377629"/>
    <lineage>
        <taxon>Bacteria</taxon>
        <taxon>Pseudomonadati</taxon>
        <taxon>Pseudomonadota</taxon>
        <taxon>Gammaproteobacteria</taxon>
        <taxon>Cellvibrionales</taxon>
        <taxon>Cellvibrionaceae</taxon>
        <taxon>Teredinibacter</taxon>
    </lineage>
</organism>